<protein>
    <submittedName>
        <fullName evidence="2">Uncharacterized protein</fullName>
    </submittedName>
</protein>
<dbReference type="EMBL" id="CAICTM010000308">
    <property type="protein sequence ID" value="CAB9507518.1"/>
    <property type="molecule type" value="Genomic_DNA"/>
</dbReference>
<evidence type="ECO:0000256" key="1">
    <source>
        <dbReference type="SAM" id="MobiDB-lite"/>
    </source>
</evidence>
<gene>
    <name evidence="2" type="ORF">SEMRO_309_G113890.1</name>
</gene>
<dbReference type="AlphaFoldDB" id="A0A9N8HA85"/>
<organism evidence="2 3">
    <name type="scientific">Seminavis robusta</name>
    <dbReference type="NCBI Taxonomy" id="568900"/>
    <lineage>
        <taxon>Eukaryota</taxon>
        <taxon>Sar</taxon>
        <taxon>Stramenopiles</taxon>
        <taxon>Ochrophyta</taxon>
        <taxon>Bacillariophyta</taxon>
        <taxon>Bacillariophyceae</taxon>
        <taxon>Bacillariophycidae</taxon>
        <taxon>Naviculales</taxon>
        <taxon>Naviculaceae</taxon>
        <taxon>Seminavis</taxon>
    </lineage>
</organism>
<feature type="region of interest" description="Disordered" evidence="1">
    <location>
        <begin position="1"/>
        <end position="48"/>
    </location>
</feature>
<name>A0A9N8HA85_9STRA</name>
<comment type="caution">
    <text evidence="2">The sequence shown here is derived from an EMBL/GenBank/DDBJ whole genome shotgun (WGS) entry which is preliminary data.</text>
</comment>
<accession>A0A9N8HA85</accession>
<dbReference type="Proteomes" id="UP001153069">
    <property type="component" value="Unassembled WGS sequence"/>
</dbReference>
<evidence type="ECO:0000313" key="3">
    <source>
        <dbReference type="Proteomes" id="UP001153069"/>
    </source>
</evidence>
<reference evidence="2" key="1">
    <citation type="submission" date="2020-06" db="EMBL/GenBank/DDBJ databases">
        <authorList>
            <consortium name="Plant Systems Biology data submission"/>
        </authorList>
    </citation>
    <scope>NUCLEOTIDE SEQUENCE</scope>
    <source>
        <strain evidence="2">D6</strain>
    </source>
</reference>
<evidence type="ECO:0000313" key="2">
    <source>
        <dbReference type="EMBL" id="CAB9507518.1"/>
    </source>
</evidence>
<keyword evidence="3" id="KW-1185">Reference proteome</keyword>
<sequence length="285" mass="31060">MASVSCGDDAKPIRSTATASGKPRREARSSPTAENIPAAKKTKVANRLEPSRSISTQTLFRDLAAGWIEKEMVWYSKADYKPIDNKGKEKVADDHLKGVYMSALFITLMPGPIHGSVDGAFSDVIGEYVRQNNLATFVNKCHSGGGTYQPDISIAPVYPDPNPPTGIADVDMDRDAPQYRVVVEFEFGNQNADALQEVGHVVLSHHYGSLFIGIQVWKKEGIGARNAGCFGAALVVWEKNHTTGDMTVRHAFDFGTKSLSTQTKNAWNKAATPLINMLPQVPVDR</sequence>
<proteinExistence type="predicted"/>